<gene>
    <name evidence="1" type="ORF">A2140_03400</name>
</gene>
<evidence type="ECO:0000313" key="2">
    <source>
        <dbReference type="Proteomes" id="UP000178379"/>
    </source>
</evidence>
<protein>
    <submittedName>
        <fullName evidence="1">Uncharacterized protein</fullName>
    </submittedName>
</protein>
<comment type="caution">
    <text evidence="1">The sequence shown here is derived from an EMBL/GenBank/DDBJ whole genome shotgun (WGS) entry which is preliminary data.</text>
</comment>
<accession>A0A1F6T7H2</accession>
<dbReference type="EMBL" id="MFSQ01000041">
    <property type="protein sequence ID" value="OGI41036.1"/>
    <property type="molecule type" value="Genomic_DNA"/>
</dbReference>
<name>A0A1F6T7H2_9PROT</name>
<proteinExistence type="predicted"/>
<organism evidence="1 2">
    <name type="scientific">Candidatus Muproteobacteria bacterium RBG_16_62_13</name>
    <dbReference type="NCBI Taxonomy" id="1817756"/>
    <lineage>
        <taxon>Bacteria</taxon>
        <taxon>Pseudomonadati</taxon>
        <taxon>Pseudomonadota</taxon>
        <taxon>Candidatus Muproteobacteria</taxon>
    </lineage>
</organism>
<dbReference type="Proteomes" id="UP000178379">
    <property type="component" value="Unassembled WGS sequence"/>
</dbReference>
<evidence type="ECO:0000313" key="1">
    <source>
        <dbReference type="EMBL" id="OGI41036.1"/>
    </source>
</evidence>
<dbReference type="AlphaFoldDB" id="A0A1F6T7H2"/>
<sequence>MRFMALHKTDRGSVGEVAAYARHRPEQTLLYQLVEQHFPAFVSQLSTEGITLPSSVQREFHIFAYLVHIWGQCKNSPVEDRMLRAMKHFRAIGPCR</sequence>
<reference evidence="1 2" key="1">
    <citation type="journal article" date="2016" name="Nat. Commun.">
        <title>Thousands of microbial genomes shed light on interconnected biogeochemical processes in an aquifer system.</title>
        <authorList>
            <person name="Anantharaman K."/>
            <person name="Brown C.T."/>
            <person name="Hug L.A."/>
            <person name="Sharon I."/>
            <person name="Castelle C.J."/>
            <person name="Probst A.J."/>
            <person name="Thomas B.C."/>
            <person name="Singh A."/>
            <person name="Wilkins M.J."/>
            <person name="Karaoz U."/>
            <person name="Brodie E.L."/>
            <person name="Williams K.H."/>
            <person name="Hubbard S.S."/>
            <person name="Banfield J.F."/>
        </authorList>
    </citation>
    <scope>NUCLEOTIDE SEQUENCE [LARGE SCALE GENOMIC DNA]</scope>
</reference>